<comment type="caution">
    <text evidence="1">The sequence shown here is derived from an EMBL/GenBank/DDBJ whole genome shotgun (WGS) entry which is preliminary data.</text>
</comment>
<proteinExistence type="predicted"/>
<sequence>MGNKNRPKIDYDDIELMKKIGKHNFVDMIYIYKFYKIDCKQRTVTERINQLAKYNYLKIIRTFVPPEYTINQTTVYKIISLGSAGIELMASMGENIETNISALVNASSYRMYHQAQVATVCDSIENNFKNSNSKYEVATILNEKESYIKENSNMPDAIILFKPKAEYLIENKERYILVFIELERSYASFKRVKSKMLSYENVIKDGKYIKKIGLPILDQRILFVSQTDGQFKTIKDKIAETKYGGVGVLVSKYSETCNCSTDRIYTNPQNNNKYKLLSNLEV</sequence>
<dbReference type="RefSeq" id="WP_087254753.1">
    <property type="nucleotide sequence ID" value="NZ_JAGZXW010000026.1"/>
</dbReference>
<organism evidence="1 2">
    <name type="scientific">Thomasclavelia spiroformis</name>
    <dbReference type="NCBI Taxonomy" id="29348"/>
    <lineage>
        <taxon>Bacteria</taxon>
        <taxon>Bacillati</taxon>
        <taxon>Bacillota</taxon>
        <taxon>Erysipelotrichia</taxon>
        <taxon>Erysipelotrichales</taxon>
        <taxon>Coprobacillaceae</taxon>
        <taxon>Thomasclavelia</taxon>
    </lineage>
</organism>
<evidence type="ECO:0000313" key="1">
    <source>
        <dbReference type="EMBL" id="OUQ06196.1"/>
    </source>
</evidence>
<protein>
    <submittedName>
        <fullName evidence="1">Uncharacterized protein</fullName>
    </submittedName>
</protein>
<evidence type="ECO:0000313" key="2">
    <source>
        <dbReference type="Proteomes" id="UP000196258"/>
    </source>
</evidence>
<gene>
    <name evidence="1" type="ORF">B5E91_02690</name>
</gene>
<dbReference type="AlphaFoldDB" id="A0A1Y4QLL7"/>
<name>A0A1Y4QLL7_9FIRM</name>
<dbReference type="Proteomes" id="UP000196258">
    <property type="component" value="Unassembled WGS sequence"/>
</dbReference>
<accession>A0A1Y4QLL7</accession>
<dbReference type="EMBL" id="NFLB01000002">
    <property type="protein sequence ID" value="OUQ06196.1"/>
    <property type="molecule type" value="Genomic_DNA"/>
</dbReference>
<reference evidence="2" key="1">
    <citation type="submission" date="2017-04" db="EMBL/GenBank/DDBJ databases">
        <title>Function of individual gut microbiota members based on whole genome sequencing of pure cultures obtained from chicken caecum.</title>
        <authorList>
            <person name="Medvecky M."/>
            <person name="Cejkova D."/>
            <person name="Polansky O."/>
            <person name="Karasova D."/>
            <person name="Kubasova T."/>
            <person name="Cizek A."/>
            <person name="Rychlik I."/>
        </authorList>
    </citation>
    <scope>NUCLEOTIDE SEQUENCE [LARGE SCALE GENOMIC DNA]</scope>
    <source>
        <strain evidence="2">An149</strain>
    </source>
</reference>